<dbReference type="InterPro" id="IPR035952">
    <property type="entry name" value="Rhomboid-like_sf"/>
</dbReference>
<dbReference type="InterPro" id="IPR050925">
    <property type="entry name" value="Rhomboid_protease_S54"/>
</dbReference>
<proteinExistence type="predicted"/>
<sequence>MNEETPPQGEEQQRQAVRVQLPDRKPIVTIILTVITSVIFIVQYLVQISTGYDLLFLFGGKINEFIMQGEVWRLLTPALLHGGILHLVLNMYALFMIGNRLERFYGPGRFLLMYFLSAFAGNVLSFVLTPAPSLGASTAIFGIFAAEGIFIFQNRTLFGPTRTRQAIINLVMILLINLAYGFLGRALIDNMGHIGGFLGGIFFAWKAGPTLKLVGAPPFLSISDSRRRSDIVVASLVVFIGFTIIALIPFLKT</sequence>
<dbReference type="PANTHER" id="PTHR43731:SF26">
    <property type="entry name" value="RHOMBOID-LIKE PROTEIN 10, CHLOROPLASTIC"/>
    <property type="match status" value="1"/>
</dbReference>
<dbReference type="InterPro" id="IPR022764">
    <property type="entry name" value="Peptidase_S54_rhomboid_dom"/>
</dbReference>
<organism evidence="7 8">
    <name type="scientific">Candidatus Brevifilum fermentans</name>
    <dbReference type="NCBI Taxonomy" id="1986204"/>
    <lineage>
        <taxon>Bacteria</taxon>
        <taxon>Bacillati</taxon>
        <taxon>Chloroflexota</taxon>
        <taxon>Anaerolineae</taxon>
        <taxon>Anaerolineales</taxon>
        <taxon>Anaerolineaceae</taxon>
        <taxon>Candidatus Brevifilum</taxon>
    </lineage>
</organism>
<dbReference type="GO" id="GO:0004252">
    <property type="term" value="F:serine-type endopeptidase activity"/>
    <property type="evidence" value="ECO:0007669"/>
    <property type="project" value="InterPro"/>
</dbReference>
<evidence type="ECO:0000256" key="1">
    <source>
        <dbReference type="ARBA" id="ARBA00004141"/>
    </source>
</evidence>
<feature type="transmembrane region" description="Helical" evidence="5">
    <location>
        <begin position="231"/>
        <end position="251"/>
    </location>
</feature>
<keyword evidence="2 5" id="KW-0812">Transmembrane</keyword>
<feature type="transmembrane region" description="Helical" evidence="5">
    <location>
        <begin position="194"/>
        <end position="211"/>
    </location>
</feature>
<evidence type="ECO:0000313" key="7">
    <source>
        <dbReference type="EMBL" id="SMX54971.1"/>
    </source>
</evidence>
<dbReference type="KEGG" id="abat:CFX1CAM_1906"/>
<keyword evidence="3 5" id="KW-1133">Transmembrane helix</keyword>
<evidence type="ECO:0000256" key="3">
    <source>
        <dbReference type="ARBA" id="ARBA00022989"/>
    </source>
</evidence>
<evidence type="ECO:0000259" key="6">
    <source>
        <dbReference type="Pfam" id="PF01694"/>
    </source>
</evidence>
<feature type="domain" description="Peptidase S54 rhomboid" evidence="6">
    <location>
        <begin position="69"/>
        <end position="207"/>
    </location>
</feature>
<name>A0A1Y6K5L3_9CHLR</name>
<dbReference type="AlphaFoldDB" id="A0A1Y6K5L3"/>
<dbReference type="OrthoDB" id="9813074at2"/>
<keyword evidence="8" id="KW-1185">Reference proteome</keyword>
<feature type="transmembrane region" description="Helical" evidence="5">
    <location>
        <begin position="78"/>
        <end position="98"/>
    </location>
</feature>
<feature type="transmembrane region" description="Helical" evidence="5">
    <location>
        <begin position="110"/>
        <end position="128"/>
    </location>
</feature>
<dbReference type="Pfam" id="PF01694">
    <property type="entry name" value="Rhomboid"/>
    <property type="match status" value="1"/>
</dbReference>
<evidence type="ECO:0000256" key="5">
    <source>
        <dbReference type="SAM" id="Phobius"/>
    </source>
</evidence>
<feature type="transmembrane region" description="Helical" evidence="5">
    <location>
        <begin position="134"/>
        <end position="154"/>
    </location>
</feature>
<protein>
    <submittedName>
        <fullName evidence="7">Rhomboid family protein</fullName>
    </submittedName>
</protein>
<feature type="transmembrane region" description="Helical" evidence="5">
    <location>
        <begin position="27"/>
        <end position="46"/>
    </location>
</feature>
<keyword evidence="4 5" id="KW-0472">Membrane</keyword>
<evidence type="ECO:0000256" key="2">
    <source>
        <dbReference type="ARBA" id="ARBA00022692"/>
    </source>
</evidence>
<reference evidence="8" key="1">
    <citation type="submission" date="2017-05" db="EMBL/GenBank/DDBJ databases">
        <authorList>
            <person name="Kirkegaard R."/>
            <person name="Mcilroy J S."/>
        </authorList>
    </citation>
    <scope>NUCLEOTIDE SEQUENCE [LARGE SCALE GENOMIC DNA]</scope>
</reference>
<dbReference type="Gene3D" id="1.20.1540.10">
    <property type="entry name" value="Rhomboid-like"/>
    <property type="match status" value="1"/>
</dbReference>
<feature type="transmembrane region" description="Helical" evidence="5">
    <location>
        <begin position="166"/>
        <end position="188"/>
    </location>
</feature>
<dbReference type="EMBL" id="LT859958">
    <property type="protein sequence ID" value="SMX54971.1"/>
    <property type="molecule type" value="Genomic_DNA"/>
</dbReference>
<dbReference type="PANTHER" id="PTHR43731">
    <property type="entry name" value="RHOMBOID PROTEASE"/>
    <property type="match status" value="1"/>
</dbReference>
<gene>
    <name evidence="7" type="ORF">CFX1CAM_1906</name>
</gene>
<evidence type="ECO:0000313" key="8">
    <source>
        <dbReference type="Proteomes" id="UP000195514"/>
    </source>
</evidence>
<comment type="subcellular location">
    <subcellularLocation>
        <location evidence="1">Membrane</location>
        <topology evidence="1">Multi-pass membrane protein</topology>
    </subcellularLocation>
</comment>
<accession>A0A1Y6K5L3</accession>
<dbReference type="SUPFAM" id="SSF144091">
    <property type="entry name" value="Rhomboid-like"/>
    <property type="match status" value="1"/>
</dbReference>
<dbReference type="RefSeq" id="WP_087862772.1">
    <property type="nucleotide sequence ID" value="NZ_LT859958.1"/>
</dbReference>
<dbReference type="Proteomes" id="UP000195514">
    <property type="component" value="Chromosome I"/>
</dbReference>
<dbReference type="GO" id="GO:0016020">
    <property type="term" value="C:membrane"/>
    <property type="evidence" value="ECO:0007669"/>
    <property type="project" value="UniProtKB-SubCell"/>
</dbReference>
<evidence type="ECO:0000256" key="4">
    <source>
        <dbReference type="ARBA" id="ARBA00023136"/>
    </source>
</evidence>